<keyword evidence="3" id="KW-1185">Reference proteome</keyword>
<dbReference type="InterPro" id="IPR011431">
    <property type="entry name" value="Trafficking_Pga2"/>
</dbReference>
<dbReference type="PANTHER" id="PTHR28199:SF1">
    <property type="entry name" value="PROCESSING OF GAS1 AND ALP PROTEIN 2"/>
    <property type="match status" value="1"/>
</dbReference>
<sequence length="166" mass="19134">MQANDIFEAIVAQLYHWGNNFHRNLFHMFDDMNTTRYLRLIACVGAYLLLRPYFVKIGEKIQAKEHEKQSAAKDAYEASTKGDKKKITPNALRGAGGKTVTFADSDEEDSAEPTGVQWGKKARQRQRKVVSKLLEKHEEKLREDDEEEDKDIMELLVDYEPGQDGW</sequence>
<dbReference type="GO" id="GO:0015031">
    <property type="term" value="P:protein transport"/>
    <property type="evidence" value="ECO:0007669"/>
    <property type="project" value="TreeGrafter"/>
</dbReference>
<dbReference type="InParanoid" id="A0A194WUY9"/>
<reference evidence="2 3" key="1">
    <citation type="submission" date="2015-10" db="EMBL/GenBank/DDBJ databases">
        <title>Full genome of DAOMC 229536 Phialocephala scopiformis, a fungal endophyte of spruce producing the potent anti-insectan compound rugulosin.</title>
        <authorList>
            <consortium name="DOE Joint Genome Institute"/>
            <person name="Walker A.K."/>
            <person name="Frasz S.L."/>
            <person name="Seifert K.A."/>
            <person name="Miller J.D."/>
            <person name="Mondo S.J."/>
            <person name="Labutti K."/>
            <person name="Lipzen A."/>
            <person name="Dockter R."/>
            <person name="Kennedy M."/>
            <person name="Grigoriev I.V."/>
            <person name="Spatafora J.W."/>
        </authorList>
    </citation>
    <scope>NUCLEOTIDE SEQUENCE [LARGE SCALE GENOMIC DNA]</scope>
    <source>
        <strain evidence="2 3">CBS 120377</strain>
    </source>
</reference>
<dbReference type="STRING" id="149040.A0A194WUY9"/>
<dbReference type="OrthoDB" id="4227028at2759"/>
<feature type="region of interest" description="Disordered" evidence="1">
    <location>
        <begin position="64"/>
        <end position="125"/>
    </location>
</feature>
<dbReference type="KEGG" id="psco:LY89DRAFT_594780"/>
<dbReference type="Proteomes" id="UP000070700">
    <property type="component" value="Unassembled WGS sequence"/>
</dbReference>
<dbReference type="GeneID" id="28819548"/>
<dbReference type="PANTHER" id="PTHR28199">
    <property type="entry name" value="PROCESSING OF GAS1 AND ALP PROTEIN 2"/>
    <property type="match status" value="1"/>
</dbReference>
<protein>
    <submittedName>
        <fullName evidence="2">DUF1531-domain-containing protein</fullName>
    </submittedName>
</protein>
<evidence type="ECO:0000313" key="3">
    <source>
        <dbReference type="Proteomes" id="UP000070700"/>
    </source>
</evidence>
<name>A0A194WUY9_MOLSC</name>
<dbReference type="FunCoup" id="A0A194WUY9">
    <property type="interactions" value="51"/>
</dbReference>
<dbReference type="Pfam" id="PF07543">
    <property type="entry name" value="PGA2"/>
    <property type="match status" value="1"/>
</dbReference>
<evidence type="ECO:0000313" key="2">
    <source>
        <dbReference type="EMBL" id="KUJ11417.1"/>
    </source>
</evidence>
<organism evidence="2 3">
    <name type="scientific">Mollisia scopiformis</name>
    <name type="common">Conifer needle endophyte fungus</name>
    <name type="synonym">Phialocephala scopiformis</name>
    <dbReference type="NCBI Taxonomy" id="149040"/>
    <lineage>
        <taxon>Eukaryota</taxon>
        <taxon>Fungi</taxon>
        <taxon>Dikarya</taxon>
        <taxon>Ascomycota</taxon>
        <taxon>Pezizomycotina</taxon>
        <taxon>Leotiomycetes</taxon>
        <taxon>Helotiales</taxon>
        <taxon>Mollisiaceae</taxon>
        <taxon>Mollisia</taxon>
    </lineage>
</organism>
<dbReference type="AlphaFoldDB" id="A0A194WUY9"/>
<proteinExistence type="predicted"/>
<dbReference type="RefSeq" id="XP_018065772.1">
    <property type="nucleotide sequence ID" value="XM_018209822.1"/>
</dbReference>
<evidence type="ECO:0000256" key="1">
    <source>
        <dbReference type="SAM" id="MobiDB-lite"/>
    </source>
</evidence>
<accession>A0A194WUY9</accession>
<gene>
    <name evidence="2" type="ORF">LY89DRAFT_594780</name>
</gene>
<feature type="compositionally biased region" description="Basic and acidic residues" evidence="1">
    <location>
        <begin position="64"/>
        <end position="86"/>
    </location>
</feature>
<dbReference type="EMBL" id="KQ947426">
    <property type="protein sequence ID" value="KUJ11417.1"/>
    <property type="molecule type" value="Genomic_DNA"/>
</dbReference>